<gene>
    <name evidence="12" type="ORF">PY091_01690</name>
</gene>
<organism evidence="12 13">
    <name type="scientific">Flagellimonas okinawensis</name>
    <dbReference type="NCBI Taxonomy" id="3031324"/>
    <lineage>
        <taxon>Bacteria</taxon>
        <taxon>Pseudomonadati</taxon>
        <taxon>Bacteroidota</taxon>
        <taxon>Flavobacteriia</taxon>
        <taxon>Flavobacteriales</taxon>
        <taxon>Flavobacteriaceae</taxon>
        <taxon>Flagellimonas</taxon>
    </lineage>
</organism>
<dbReference type="PANTHER" id="PTHR23404">
    <property type="entry name" value="MOLYBDOPTERIN SYNTHASE RELATED"/>
    <property type="match status" value="1"/>
</dbReference>
<keyword evidence="5" id="KW-0501">Molybdenum cofactor biosynthesis</keyword>
<comment type="pathway">
    <text evidence="1">Cofactor biosynthesis; molybdopterin biosynthesis.</text>
</comment>
<dbReference type="SUPFAM" id="SSF54690">
    <property type="entry name" value="Molybdopterin synthase subunit MoaE"/>
    <property type="match status" value="1"/>
</dbReference>
<evidence type="ECO:0000313" key="13">
    <source>
        <dbReference type="Proteomes" id="UP001217083"/>
    </source>
</evidence>
<evidence type="ECO:0000313" key="12">
    <source>
        <dbReference type="EMBL" id="MDF0705908.1"/>
    </source>
</evidence>
<name>A0ABT5XJ43_9FLAO</name>
<dbReference type="InterPro" id="IPR036563">
    <property type="entry name" value="MoaE_sf"/>
</dbReference>
<dbReference type="EMBL" id="JARFVA010000001">
    <property type="protein sequence ID" value="MDF0705908.1"/>
    <property type="molecule type" value="Genomic_DNA"/>
</dbReference>
<dbReference type="RefSeq" id="WP_275648021.1">
    <property type="nucleotide sequence ID" value="NZ_JARFVA010000001.1"/>
</dbReference>
<comment type="subunit">
    <text evidence="6">Heterotetramer of 2 MoaD subunits and 2 MoaE subunits. Also stable as homodimer. The enzyme changes between these two forms during catalysis.</text>
</comment>
<evidence type="ECO:0000256" key="5">
    <source>
        <dbReference type="ARBA" id="ARBA00023150"/>
    </source>
</evidence>
<dbReference type="Gene3D" id="3.90.1170.40">
    <property type="entry name" value="Molybdopterin biosynthesis MoaE subunit"/>
    <property type="match status" value="1"/>
</dbReference>
<sequence>MDKKKPKKVFVQGAIPPEKIANSVANHQSKTNIGAHSIFLGQIRADEVEGKTVTAIDYTAYEEMAENVFHEIREAAFAKFDITCAHIYHSLGKVNVGELCLFVFTSSAHRKIAIEATNFFVEEIKAKVPVFGKEIFEDETHQWKVNGRHYT</sequence>
<evidence type="ECO:0000256" key="7">
    <source>
        <dbReference type="ARBA" id="ARBA00029745"/>
    </source>
</evidence>
<evidence type="ECO:0000256" key="9">
    <source>
        <dbReference type="ARBA" id="ARBA00030781"/>
    </source>
</evidence>
<dbReference type="InterPro" id="IPR003448">
    <property type="entry name" value="Mopterin_biosynth_MoaE"/>
</dbReference>
<dbReference type="Proteomes" id="UP001217083">
    <property type="component" value="Unassembled WGS sequence"/>
</dbReference>
<comment type="similarity">
    <text evidence="2">Belongs to the MoaE family.</text>
</comment>
<evidence type="ECO:0000256" key="6">
    <source>
        <dbReference type="ARBA" id="ARBA00026066"/>
    </source>
</evidence>
<keyword evidence="13" id="KW-1185">Reference proteome</keyword>
<dbReference type="Pfam" id="PF02391">
    <property type="entry name" value="MoaE"/>
    <property type="match status" value="1"/>
</dbReference>
<evidence type="ECO:0000256" key="2">
    <source>
        <dbReference type="ARBA" id="ARBA00005426"/>
    </source>
</evidence>
<dbReference type="CDD" id="cd00756">
    <property type="entry name" value="MoaE"/>
    <property type="match status" value="1"/>
</dbReference>
<dbReference type="EC" id="2.8.1.12" evidence="3"/>
<evidence type="ECO:0000256" key="4">
    <source>
        <dbReference type="ARBA" id="ARBA00013858"/>
    </source>
</evidence>
<accession>A0ABT5XJ43</accession>
<proteinExistence type="inferred from homology"/>
<reference evidence="12 13" key="1">
    <citation type="submission" date="2023-03" db="EMBL/GenBank/DDBJ databases">
        <title>Muricauda XX sp. nov. and Muricauda XXX sp. nov., two novel species isolated from Okinawa Trough.</title>
        <authorList>
            <person name="Cao W."/>
            <person name="Deng X."/>
        </authorList>
    </citation>
    <scope>NUCLEOTIDE SEQUENCE [LARGE SCALE GENOMIC DNA]</scope>
    <source>
        <strain evidence="12 13">81s02</strain>
    </source>
</reference>
<evidence type="ECO:0000256" key="3">
    <source>
        <dbReference type="ARBA" id="ARBA00011950"/>
    </source>
</evidence>
<evidence type="ECO:0000256" key="11">
    <source>
        <dbReference type="ARBA" id="ARBA00049878"/>
    </source>
</evidence>
<evidence type="ECO:0000256" key="1">
    <source>
        <dbReference type="ARBA" id="ARBA00005046"/>
    </source>
</evidence>
<protein>
    <recommendedName>
        <fullName evidence="4">Molybdopterin synthase catalytic subunit</fullName>
        <ecNumber evidence="3">2.8.1.12</ecNumber>
    </recommendedName>
    <alternativeName>
        <fullName evidence="9">MPT synthase subunit 2</fullName>
    </alternativeName>
    <alternativeName>
        <fullName evidence="7">Molybdenum cofactor biosynthesis protein E</fullName>
    </alternativeName>
    <alternativeName>
        <fullName evidence="8">Molybdopterin-converting factor large subunit</fullName>
    </alternativeName>
    <alternativeName>
        <fullName evidence="10">Molybdopterin-converting factor subunit 2</fullName>
    </alternativeName>
</protein>
<evidence type="ECO:0000256" key="10">
    <source>
        <dbReference type="ARBA" id="ARBA00032474"/>
    </source>
</evidence>
<comment type="caution">
    <text evidence="12">The sequence shown here is derived from an EMBL/GenBank/DDBJ whole genome shotgun (WGS) entry which is preliminary data.</text>
</comment>
<comment type="catalytic activity">
    <reaction evidence="11">
        <text>2 [molybdopterin-synthase sulfur-carrier protein]-C-terminal-Gly-aminoethanethioate + cyclic pyranopterin phosphate + H2O = molybdopterin + 2 [molybdopterin-synthase sulfur-carrier protein]-C-terminal Gly-Gly + 2 H(+)</text>
        <dbReference type="Rhea" id="RHEA:26333"/>
        <dbReference type="Rhea" id="RHEA-COMP:12202"/>
        <dbReference type="Rhea" id="RHEA-COMP:19907"/>
        <dbReference type="ChEBI" id="CHEBI:15377"/>
        <dbReference type="ChEBI" id="CHEBI:15378"/>
        <dbReference type="ChEBI" id="CHEBI:58698"/>
        <dbReference type="ChEBI" id="CHEBI:59648"/>
        <dbReference type="ChEBI" id="CHEBI:90778"/>
        <dbReference type="ChEBI" id="CHEBI:232372"/>
        <dbReference type="EC" id="2.8.1.12"/>
    </reaction>
</comment>
<evidence type="ECO:0000256" key="8">
    <source>
        <dbReference type="ARBA" id="ARBA00030407"/>
    </source>
</evidence>